<evidence type="ECO:0000256" key="6">
    <source>
        <dbReference type="ARBA" id="ARBA00039017"/>
    </source>
</evidence>
<evidence type="ECO:0000256" key="1">
    <source>
        <dbReference type="ARBA" id="ARBA00006336"/>
    </source>
</evidence>
<keyword evidence="3" id="KW-0479">Metal-binding</keyword>
<feature type="domain" description="Isochorismatase-like" evidence="8">
    <location>
        <begin position="13"/>
        <end position="188"/>
    </location>
</feature>
<name>A0A831L7E3_9BACT</name>
<dbReference type="EMBL" id="DSDO01000210">
    <property type="protein sequence ID" value="HDR46658.1"/>
    <property type="molecule type" value="Genomic_DNA"/>
</dbReference>
<dbReference type="GO" id="GO:0019363">
    <property type="term" value="P:pyridine nucleotide biosynthetic process"/>
    <property type="evidence" value="ECO:0007669"/>
    <property type="project" value="UniProtKB-KW"/>
</dbReference>
<sequence>MEIGPVRFEPGDLLLVVDVQNDFCPGGALPIEGGDGVVPVLNDWIRAARDAGIGLYFSRDWHPKNHISFEENGGSWPPHCVQDSEGARFHPDLVVPDEAVIVTKGTRFDQDQNSAFDQTGLAEWLHKQDIKRIFVGGLAQDVCVQATVIDGQREGFEMHLLQSATRPVTAEGGRESLEKMQQAGAVVIQ</sequence>
<dbReference type="SUPFAM" id="SSF52499">
    <property type="entry name" value="Isochorismatase-like hydrolases"/>
    <property type="match status" value="1"/>
</dbReference>
<dbReference type="Gene3D" id="3.40.50.850">
    <property type="entry name" value="Isochorismatase-like"/>
    <property type="match status" value="1"/>
</dbReference>
<accession>A0A831L7E3</accession>
<dbReference type="CDD" id="cd01011">
    <property type="entry name" value="nicotinamidase"/>
    <property type="match status" value="1"/>
</dbReference>
<organism evidence="9">
    <name type="scientific">Geoalkalibacter subterraneus</name>
    <dbReference type="NCBI Taxonomy" id="483547"/>
    <lineage>
        <taxon>Bacteria</taxon>
        <taxon>Pseudomonadati</taxon>
        <taxon>Thermodesulfobacteriota</taxon>
        <taxon>Desulfuromonadia</taxon>
        <taxon>Desulfuromonadales</taxon>
        <taxon>Geoalkalibacteraceae</taxon>
        <taxon>Geoalkalibacter</taxon>
    </lineage>
</organism>
<dbReference type="PANTHER" id="PTHR11080:SF2">
    <property type="entry name" value="LD05707P"/>
    <property type="match status" value="1"/>
</dbReference>
<dbReference type="GO" id="GO:0008936">
    <property type="term" value="F:nicotinamidase activity"/>
    <property type="evidence" value="ECO:0007669"/>
    <property type="project" value="UniProtKB-EC"/>
</dbReference>
<proteinExistence type="inferred from homology"/>
<evidence type="ECO:0000256" key="2">
    <source>
        <dbReference type="ARBA" id="ARBA00022642"/>
    </source>
</evidence>
<keyword evidence="2" id="KW-0662">Pyridine nucleotide biosynthesis</keyword>
<dbReference type="Pfam" id="PF00857">
    <property type="entry name" value="Isochorismatase"/>
    <property type="match status" value="1"/>
</dbReference>
<dbReference type="InterPro" id="IPR000868">
    <property type="entry name" value="Isochorismatase-like_dom"/>
</dbReference>
<dbReference type="InterPro" id="IPR036380">
    <property type="entry name" value="Isochorismatase-like_sf"/>
</dbReference>
<reference evidence="9" key="1">
    <citation type="journal article" date="2020" name="mSystems">
        <title>Genome- and Community-Level Interaction Insights into Carbon Utilization and Element Cycling Functions of Hydrothermarchaeota in Hydrothermal Sediment.</title>
        <authorList>
            <person name="Zhou Z."/>
            <person name="Liu Y."/>
            <person name="Xu W."/>
            <person name="Pan J."/>
            <person name="Luo Z.H."/>
            <person name="Li M."/>
        </authorList>
    </citation>
    <scope>NUCLEOTIDE SEQUENCE [LARGE SCALE GENOMIC DNA]</scope>
    <source>
        <strain evidence="9">SpSt-1220</strain>
    </source>
</reference>
<dbReference type="PANTHER" id="PTHR11080">
    <property type="entry name" value="PYRAZINAMIDASE/NICOTINAMIDASE"/>
    <property type="match status" value="1"/>
</dbReference>
<evidence type="ECO:0000259" key="8">
    <source>
        <dbReference type="Pfam" id="PF00857"/>
    </source>
</evidence>
<dbReference type="EC" id="3.5.1.19" evidence="6"/>
<evidence type="ECO:0000256" key="5">
    <source>
        <dbReference type="ARBA" id="ARBA00037900"/>
    </source>
</evidence>
<protein>
    <recommendedName>
        <fullName evidence="6">nicotinamidase</fullName>
        <ecNumber evidence="6">3.5.1.19</ecNumber>
    </recommendedName>
    <alternativeName>
        <fullName evidence="7">Nicotinamide deamidase</fullName>
    </alternativeName>
</protein>
<gene>
    <name evidence="9" type="ORF">ENN94_03050</name>
</gene>
<dbReference type="InterPro" id="IPR052347">
    <property type="entry name" value="Isochorismatase_Nicotinamidase"/>
</dbReference>
<comment type="pathway">
    <text evidence="5">Cofactor biosynthesis; nicotinate biosynthesis; nicotinate from nicotinamide: step 1/1.</text>
</comment>
<dbReference type="GO" id="GO:0046872">
    <property type="term" value="F:metal ion binding"/>
    <property type="evidence" value="ECO:0007669"/>
    <property type="project" value="UniProtKB-KW"/>
</dbReference>
<evidence type="ECO:0000256" key="4">
    <source>
        <dbReference type="ARBA" id="ARBA00022801"/>
    </source>
</evidence>
<keyword evidence="4" id="KW-0378">Hydrolase</keyword>
<comment type="similarity">
    <text evidence="1">Belongs to the isochorismatase family.</text>
</comment>
<dbReference type="Proteomes" id="UP000886162">
    <property type="component" value="Unassembled WGS sequence"/>
</dbReference>
<evidence type="ECO:0000256" key="7">
    <source>
        <dbReference type="ARBA" id="ARBA00043224"/>
    </source>
</evidence>
<evidence type="ECO:0000313" key="9">
    <source>
        <dbReference type="EMBL" id="HDR46658.1"/>
    </source>
</evidence>
<comment type="caution">
    <text evidence="9">The sequence shown here is derived from an EMBL/GenBank/DDBJ whole genome shotgun (WGS) entry which is preliminary data.</text>
</comment>
<evidence type="ECO:0000256" key="3">
    <source>
        <dbReference type="ARBA" id="ARBA00022723"/>
    </source>
</evidence>
<dbReference type="AlphaFoldDB" id="A0A831L7E3"/>